<dbReference type="CDD" id="cd13402">
    <property type="entry name" value="LT_TF-like"/>
    <property type="match status" value="1"/>
</dbReference>
<dbReference type="Proteomes" id="UP000365705">
    <property type="component" value="Unassembled WGS sequence"/>
</dbReference>
<dbReference type="RefSeq" id="WP_143113204.1">
    <property type="nucleotide sequence ID" value="NZ_CABFNH010000020.1"/>
</dbReference>
<protein>
    <submittedName>
        <fullName evidence="5">Chromosome partition protein Smc</fullName>
    </submittedName>
</protein>
<keyword evidence="1" id="KW-1188">Viral release from host cell</keyword>
<organism evidence="5 6">
    <name type="scientific">Limosilactobacillus mucosae</name>
    <name type="common">Lactobacillus mucosae</name>
    <dbReference type="NCBI Taxonomy" id="97478"/>
    <lineage>
        <taxon>Bacteria</taxon>
        <taxon>Bacillati</taxon>
        <taxon>Bacillota</taxon>
        <taxon>Bacilli</taxon>
        <taxon>Lactobacillales</taxon>
        <taxon>Lactobacillaceae</taxon>
        <taxon>Limosilactobacillus</taxon>
    </lineage>
</organism>
<sequence>MAAVDGYTFSVDMEDRGVVRTLRQMKNEASAMKSYMRAGFETIQQGEGTLSAYNFRLEQSERQIRNYNNIIKELDQSMAKIDERRKADGSFKNQDDANAYAKQARQIENYRHQINKLEENMRNVRSAMAQFNSGLVQNRQATESVKNVMQSYVDALKAEGRMFSANRTESASYREQHRALVTQYRSEVSETSRLQAQLAKMRGEYANQASIVDKVRREHGENSAEYQKEAAKLSGLSEKVSQANTEFGKQATAAMKVRTSIAEVSRQAATVNDGGITRLSRAMNTLDERAKVNTTHIREWGRSARSGFAMATAAIVPMGAAMGKSIQMAASLQQSWTTTRNLLETGAKSAKDAREEVAKVGTMEKNAASYSKEYGYSQKEIADQYTELVKRGFTATQSIGSMKSMLQAARASGDDFGDVVKNVSSTVDAFGLRVTGNSKKATEEMVKNTKEVTNAMAYAADMTATDFQSMGEAMSYVSASAHQAGFSVEQTTAAVGELSNAGIEGTRAGTGLRKTINSLIAPTKGAQEALKKYGMSVDDFKNKDGSLKPLSKIMEIINEHTDKLGKADKGAFFKAVFGTTGQQSAMVLAQNAKAMDDLVKKEKDAEKTNYVQRLAQKNMQSTQMAMQRLKTNIDAIAIDIGNSLLPAVNQTINAFSNFVGSNEGQKTLKEIDKSFKGLAGTIADNAGNILNFFGGFVSGLADVVKFDSKVVSVFGDIGKGIKKFLPEPVSKRISGFFDDFPKKLGTALGVVGGAIVTIKALKGAVNGMSAVRQDLKNALHMSGITEEESQIKIENRELERNVQLWKEHNTVSGGGSNIGSDISINDKNDKNGKTPKGGSGAGGTATKIAEDVEKEAGPAMESAGAKSGSRFIRGFKSSMRLIADIAIQTFSFGLLDFDMVKFVGSKLLAPFKLAASAIKKISFFPDGRTAALRGAESATGYAEGLTKGATTKGAKIKEIFSHGLFDTKAWEKGGSSAGKAYVESAGKAVSKSGNKTSWFKRIFSGHAKDAATSGKQAGESFVKGTADTVGKGSIKSKKLFSPAVREATESGTKAGESFAGKVAKSAVESKGPLSAAKSLGAKMGGGITIAIGAVDLFQALTTSSKKKRAQAVGRSIGSTTGGAIGTAVGATLGSVFGPIGTAAGSLLGGTIGASAGSKIGAATGKAWPKIKRGASKAATEIGKIFGGIGKTIGKGWDSLKKAFSGSSAKKSVSKNTGYSASDRKLVQQMTTAVKAYTKALQVMKKVDMGGYFNKMSREIRKSNINRQLSTMSKSVRTSARYWKELSAPLKQAAKAFQLTEKSIKAMSGKNNGLRTVNKDVQNLYRTIKRNPFGKLIAEQAKIANNAMGGKRAGFVNEFNSATKSMTRNLRSFRSAFNRDWKSLWEKVDDPVRKGMSSADKAESKYLNDMESDRSKFSSAFLKGWDSWLGSVKKDFKSSFSKLPDYAQSAMKDVISRLNKGISGINSTISSFGGDKRLSAIKYADGTGNGHPGGHMLVNDSVRPHWKELVLFPNGQAMIPQKRNTLIPNAPQGTQVLSGEETYKFMNSIGVHKYADGTLSDSQMEKLSEIFEKNPQNAAKQLIMKLTDWKSNTPFVADFGPASAVAFAKSIANVLKDQMAEMSNPPGTGVARWRPAVLRALSMLGLSSSLVDKVLRQIQTESGGNPHAKQPGADPDGDGSGPALGLMQTKRKTFDAYKLPGHGDLWNGFDDLLAGLNYAKHRYGPGLSALGNGHGYEYGGEVRKHGFYEIAEKGLPETIIPMDINKRPRALSLINETLDKMESDGGGTQAVAQRYENRNSNTEKLLTQAVSLLAQVVGVGKQQVDAIMANGQNDNSMRTRRNRQRFYTDYGMDQRLADYQRY</sequence>
<dbReference type="SUPFAM" id="SSF53955">
    <property type="entry name" value="Lysozyme-like"/>
    <property type="match status" value="1"/>
</dbReference>
<feature type="domain" description="Phage tail tape measure protein" evidence="4">
    <location>
        <begin position="365"/>
        <end position="578"/>
    </location>
</feature>
<dbReference type="InterPro" id="IPR010090">
    <property type="entry name" value="Phage_tape_meas"/>
</dbReference>
<gene>
    <name evidence="5" type="primary">smc_2</name>
    <name evidence="5" type="ORF">LMUP508_01448</name>
</gene>
<keyword evidence="2" id="KW-0175">Coiled coil</keyword>
<evidence type="ECO:0000256" key="2">
    <source>
        <dbReference type="SAM" id="Coils"/>
    </source>
</evidence>
<evidence type="ECO:0000313" key="5">
    <source>
        <dbReference type="EMBL" id="VTZ91485.1"/>
    </source>
</evidence>
<dbReference type="PANTHER" id="PTHR37813:SF1">
    <property type="entry name" value="FELS-2 PROPHAGE PROTEIN"/>
    <property type="match status" value="1"/>
</dbReference>
<evidence type="ECO:0000256" key="3">
    <source>
        <dbReference type="SAM" id="MobiDB-lite"/>
    </source>
</evidence>
<feature type="region of interest" description="Disordered" evidence="3">
    <location>
        <begin position="1660"/>
        <end position="1684"/>
    </location>
</feature>
<proteinExistence type="predicted"/>
<dbReference type="NCBIfam" id="TIGR01760">
    <property type="entry name" value="tape_meas_TP901"/>
    <property type="match status" value="1"/>
</dbReference>
<feature type="coiled-coil region" evidence="2">
    <location>
        <begin position="50"/>
        <end position="134"/>
    </location>
</feature>
<dbReference type="EMBL" id="CABFNH010000020">
    <property type="protein sequence ID" value="VTZ91485.1"/>
    <property type="molecule type" value="Genomic_DNA"/>
</dbReference>
<evidence type="ECO:0000259" key="4">
    <source>
        <dbReference type="Pfam" id="PF10145"/>
    </source>
</evidence>
<accession>A0A508YNC0</accession>
<feature type="region of interest" description="Disordered" evidence="3">
    <location>
        <begin position="812"/>
        <end position="845"/>
    </location>
</feature>
<evidence type="ECO:0000313" key="6">
    <source>
        <dbReference type="Proteomes" id="UP000365705"/>
    </source>
</evidence>
<dbReference type="Pfam" id="PF10145">
    <property type="entry name" value="PhageMin_Tail"/>
    <property type="match status" value="1"/>
</dbReference>
<reference evidence="5 6" key="1">
    <citation type="submission" date="2019-06" db="EMBL/GenBank/DDBJ databases">
        <authorList>
            <person name="Rodrigo-Torres L."/>
            <person name="Arahal R. D."/>
            <person name="Lucena T."/>
        </authorList>
    </citation>
    <scope>NUCLEOTIDE SEQUENCE [LARGE SCALE GENOMIC DNA]</scope>
    <source>
        <strain evidence="5 6">INIA P508</strain>
    </source>
</reference>
<dbReference type="PANTHER" id="PTHR37813">
    <property type="entry name" value="FELS-2 PROPHAGE PROTEIN"/>
    <property type="match status" value="1"/>
</dbReference>
<dbReference type="InterPro" id="IPR023346">
    <property type="entry name" value="Lysozyme-like_dom_sf"/>
</dbReference>
<name>A0A508YNC0_LIMMU</name>
<evidence type="ECO:0000256" key="1">
    <source>
        <dbReference type="ARBA" id="ARBA00022612"/>
    </source>
</evidence>